<sequence length="166" mass="18562">MASSGDKLVNQAWIVFLSVSLAWIGLYCTRSPGPQLDWKTNQTNTDLFGLYCLITIVGFLCKHINFFVVIKIIIKDGCPCANKCLLDFSRFLSLVSAVCYVADIAIILLLGNDHYDHLVPPKETKKIFYGNVIAFLDFALDSWSVYCLCCESKQFEDENIGGLTSI</sequence>
<evidence type="ECO:0000313" key="2">
    <source>
        <dbReference type="EMBL" id="RUS87852.1"/>
    </source>
</evidence>
<feature type="transmembrane region" description="Helical" evidence="1">
    <location>
        <begin position="91"/>
        <end position="111"/>
    </location>
</feature>
<dbReference type="Proteomes" id="UP000271974">
    <property type="component" value="Unassembled WGS sequence"/>
</dbReference>
<feature type="transmembrane region" description="Helical" evidence="1">
    <location>
        <begin position="12"/>
        <end position="28"/>
    </location>
</feature>
<organism evidence="2 3">
    <name type="scientific">Elysia chlorotica</name>
    <name type="common">Eastern emerald elysia</name>
    <name type="synonym">Sea slug</name>
    <dbReference type="NCBI Taxonomy" id="188477"/>
    <lineage>
        <taxon>Eukaryota</taxon>
        <taxon>Metazoa</taxon>
        <taxon>Spiralia</taxon>
        <taxon>Lophotrochozoa</taxon>
        <taxon>Mollusca</taxon>
        <taxon>Gastropoda</taxon>
        <taxon>Heterobranchia</taxon>
        <taxon>Euthyneura</taxon>
        <taxon>Panpulmonata</taxon>
        <taxon>Sacoglossa</taxon>
        <taxon>Placobranchoidea</taxon>
        <taxon>Plakobranchidae</taxon>
        <taxon>Elysia</taxon>
    </lineage>
</organism>
<keyword evidence="1" id="KW-0472">Membrane</keyword>
<reference evidence="2 3" key="1">
    <citation type="submission" date="2019-01" db="EMBL/GenBank/DDBJ databases">
        <title>A draft genome assembly of the solar-powered sea slug Elysia chlorotica.</title>
        <authorList>
            <person name="Cai H."/>
            <person name="Li Q."/>
            <person name="Fang X."/>
            <person name="Li J."/>
            <person name="Curtis N.E."/>
            <person name="Altenburger A."/>
            <person name="Shibata T."/>
            <person name="Feng M."/>
            <person name="Maeda T."/>
            <person name="Schwartz J.A."/>
            <person name="Shigenobu S."/>
            <person name="Lundholm N."/>
            <person name="Nishiyama T."/>
            <person name="Yang H."/>
            <person name="Hasebe M."/>
            <person name="Li S."/>
            <person name="Pierce S.K."/>
            <person name="Wang J."/>
        </authorList>
    </citation>
    <scope>NUCLEOTIDE SEQUENCE [LARGE SCALE GENOMIC DNA]</scope>
    <source>
        <strain evidence="2">EC2010</strain>
        <tissue evidence="2">Whole organism of an adult</tissue>
    </source>
</reference>
<proteinExistence type="predicted"/>
<feature type="transmembrane region" description="Helical" evidence="1">
    <location>
        <begin position="48"/>
        <end position="70"/>
    </location>
</feature>
<dbReference type="AlphaFoldDB" id="A0A433U206"/>
<dbReference type="EMBL" id="RQTK01000099">
    <property type="protein sequence ID" value="RUS87852.1"/>
    <property type="molecule type" value="Genomic_DNA"/>
</dbReference>
<keyword evidence="1" id="KW-0812">Transmembrane</keyword>
<evidence type="ECO:0000256" key="1">
    <source>
        <dbReference type="SAM" id="Phobius"/>
    </source>
</evidence>
<keyword evidence="3" id="KW-1185">Reference proteome</keyword>
<name>A0A433U206_ELYCH</name>
<comment type="caution">
    <text evidence="2">The sequence shown here is derived from an EMBL/GenBank/DDBJ whole genome shotgun (WGS) entry which is preliminary data.</text>
</comment>
<protein>
    <submittedName>
        <fullName evidence="2">Uncharacterized protein</fullName>
    </submittedName>
</protein>
<gene>
    <name evidence="2" type="ORF">EGW08_004385</name>
</gene>
<accession>A0A433U206</accession>
<keyword evidence="1" id="KW-1133">Transmembrane helix</keyword>
<evidence type="ECO:0000313" key="3">
    <source>
        <dbReference type="Proteomes" id="UP000271974"/>
    </source>
</evidence>